<evidence type="ECO:0000313" key="3">
    <source>
        <dbReference type="Proteomes" id="UP000253845"/>
    </source>
</evidence>
<gene>
    <name evidence="2" type="ORF">M747DRAFT_244040</name>
</gene>
<evidence type="ECO:0000259" key="1">
    <source>
        <dbReference type="Pfam" id="PF17107"/>
    </source>
</evidence>
<proteinExistence type="predicted"/>
<dbReference type="Proteomes" id="UP000253845">
    <property type="component" value="Unassembled WGS sequence"/>
</dbReference>
<dbReference type="InterPro" id="IPR031352">
    <property type="entry name" value="SesA"/>
</dbReference>
<dbReference type="Pfam" id="PF17107">
    <property type="entry name" value="SesA"/>
    <property type="match status" value="1"/>
</dbReference>
<organism evidence="2 3">
    <name type="scientific">Aspergillus niger ATCC 13496</name>
    <dbReference type="NCBI Taxonomy" id="1353008"/>
    <lineage>
        <taxon>Eukaryota</taxon>
        <taxon>Fungi</taxon>
        <taxon>Dikarya</taxon>
        <taxon>Ascomycota</taxon>
        <taxon>Pezizomycotina</taxon>
        <taxon>Eurotiomycetes</taxon>
        <taxon>Eurotiomycetidae</taxon>
        <taxon>Eurotiales</taxon>
        <taxon>Aspergillaceae</taxon>
        <taxon>Aspergillus</taxon>
        <taxon>Aspergillus subgen. Circumdati</taxon>
    </lineage>
</organism>
<dbReference type="VEuPathDB" id="FungiDB:M747DRAFT_244040"/>
<name>A0A370BRS2_ASPNG</name>
<protein>
    <recommendedName>
        <fullName evidence="1">NACHT-NTPase and P-loop NTPases N-terminal domain-containing protein</fullName>
    </recommendedName>
</protein>
<reference evidence="2 3" key="1">
    <citation type="submission" date="2018-07" db="EMBL/GenBank/DDBJ databases">
        <title>Section-level genome sequencing of Aspergillus section Nigri to investigate inter- and intra-species variation.</title>
        <authorList>
            <consortium name="DOE Joint Genome Institute"/>
            <person name="Vesth T.C."/>
            <person name="Nybo J.L."/>
            <person name="Theobald S."/>
            <person name="Frisvad J.C."/>
            <person name="Larsen T.O."/>
            <person name="Nielsen K.F."/>
            <person name="Hoof J.B."/>
            <person name="Brandl J."/>
            <person name="Salamov A."/>
            <person name="Riley R."/>
            <person name="Gladden J.M."/>
            <person name="Phatale P."/>
            <person name="Nielsen M.T."/>
            <person name="Lyhne E.K."/>
            <person name="Kogle M.E."/>
            <person name="Strasser K."/>
            <person name="McDonnell E."/>
            <person name="Barry K."/>
            <person name="Clum A."/>
            <person name="Chen C."/>
            <person name="Nolan M."/>
            <person name="Sandor L."/>
            <person name="Kuo A."/>
            <person name="Lipzen A."/>
            <person name="Hainaut M."/>
            <person name="Drula E."/>
            <person name="Tsang A."/>
            <person name="Magnuson J.K."/>
            <person name="Henrissat B."/>
            <person name="Wiebenga A."/>
            <person name="Simmons B.A."/>
            <person name="Makela M.R."/>
            <person name="De vries R.P."/>
            <person name="Grigoriev I.V."/>
            <person name="Mortensen U.H."/>
            <person name="Baker S.E."/>
            <person name="Andersen M.R."/>
        </authorList>
    </citation>
    <scope>NUCLEOTIDE SEQUENCE [LARGE SCALE GENOMIC DNA]</scope>
    <source>
        <strain evidence="2 3">ATCC 13496</strain>
    </source>
</reference>
<sequence length="656" mass="73808">MSGLEVLGAIATVISLIDTSVKIYDSAKKDIKLSETFNTVGRRLPIILATLETCKSNLEPEKNVMADDVCRALEKILASCHEKARNLRDIFKNTIPGEKDMWYRRYVKVFERLGKGNKVEELMLAITQEVQIIVNQHAVNSATPQQKTELERIVEEMRSLPSSILGEESVATSFVAYGGTMNVHTGDGEHKTVTDHGRMYIGTNQTFVTNHEQLAATRMPGSELIQVGEISSGALKSATSVHKAIGNKARLKLLYGPFYESMLSWKNNVIKIPDLHKLLQGPVEHPDRVKVLNGEERHHPVSRDLDRSSACWLNLLTELGCIHSEWRSQQEHDRSYRFALTQSGLVKDAYRVPEYQHWLKATLLHSLTDVNHELVATDRVVAFPFTNEEVAVLCGIFGAGVAGCYSDGSYRARLGNTTLFIRTNLNGITMAHFEGRLHATPEQWKQYRLQVLGTDVSPLHAFKTALLDKPRKRYVIFKVIEHIELAIHETIKMVAGGTFNPRFPLAIANLKGELRLILGAIGVALTIYPNEAEKGEKLWLSFLQDTQRMSFKEKIERIAIGPTSKLTQRINTFLGALGEDWGTFKVRLKLCTVGDILYIFNVYDLPTYGRRYALICTMTHQLLYAISEWSTATVVAPSKDREVFEGCNFGDRIFFA</sequence>
<dbReference type="AlphaFoldDB" id="A0A370BRS2"/>
<evidence type="ECO:0000313" key="2">
    <source>
        <dbReference type="EMBL" id="RDH16805.1"/>
    </source>
</evidence>
<accession>A0A370BRS2</accession>
<dbReference type="EMBL" id="KZ851935">
    <property type="protein sequence ID" value="RDH16805.1"/>
    <property type="molecule type" value="Genomic_DNA"/>
</dbReference>
<feature type="domain" description="NACHT-NTPase and P-loop NTPases N-terminal" evidence="1">
    <location>
        <begin position="10"/>
        <end position="132"/>
    </location>
</feature>